<dbReference type="STRING" id="1798325.A2834_02335"/>
<comment type="function">
    <text evidence="6">Required for the formation of a threonylcarbamoyl group on adenosine at position 37 (t(6)A37) in tRNAs that read codons beginning with adenine. Is involved in the transfer of the threonylcarbamoyl moiety of threonylcarbamoyl-AMP (TC-AMP) to the N6 group of A37, together with TsaE and TsaB. TsaD likely plays a direct catalytic role in this reaction.</text>
</comment>
<dbReference type="SUPFAM" id="SSF53067">
    <property type="entry name" value="Actin-like ATPase domain"/>
    <property type="match status" value="2"/>
</dbReference>
<keyword evidence="3 6" id="KW-0479">Metal-binding</keyword>
<dbReference type="InterPro" id="IPR022450">
    <property type="entry name" value="TsaD"/>
</dbReference>
<feature type="binding site" evidence="6">
    <location>
        <position position="321"/>
    </location>
    <ligand>
        <name>substrate</name>
    </ligand>
</feature>
<evidence type="ECO:0000256" key="1">
    <source>
        <dbReference type="ARBA" id="ARBA00022679"/>
    </source>
</evidence>
<dbReference type="PRINTS" id="PR00789">
    <property type="entry name" value="OSIALOPTASE"/>
</dbReference>
<proteinExistence type="inferred from homology"/>
<dbReference type="InterPro" id="IPR000905">
    <property type="entry name" value="Gcp-like_dom"/>
</dbReference>
<feature type="domain" description="Gcp-like" evidence="7">
    <location>
        <begin position="43"/>
        <end position="357"/>
    </location>
</feature>
<comment type="subcellular location">
    <subcellularLocation>
        <location evidence="6">Cytoplasm</location>
    </subcellularLocation>
</comment>
<dbReference type="GO" id="GO:0005506">
    <property type="term" value="F:iron ion binding"/>
    <property type="evidence" value="ECO:0007669"/>
    <property type="project" value="UniProtKB-UniRule"/>
</dbReference>
<dbReference type="GO" id="GO:0002949">
    <property type="term" value="P:tRNA threonylcarbamoyladenosine modification"/>
    <property type="evidence" value="ECO:0007669"/>
    <property type="project" value="UniProtKB-UniRule"/>
</dbReference>
<comment type="caution">
    <text evidence="8">The sequence shown here is derived from an EMBL/GenBank/DDBJ whole genome shotgun (WGS) entry which is preliminary data.</text>
</comment>
<dbReference type="GO" id="GO:0061711">
    <property type="term" value="F:tRNA N(6)-L-threonylcarbamoyladenine synthase activity"/>
    <property type="evidence" value="ECO:0007669"/>
    <property type="project" value="UniProtKB-EC"/>
</dbReference>
<keyword evidence="4 6" id="KW-0012">Acyltransferase</keyword>
<protein>
    <recommendedName>
        <fullName evidence="6">tRNA N6-adenosine threonylcarbamoyltransferase</fullName>
        <ecNumber evidence="6">2.3.1.234</ecNumber>
    </recommendedName>
    <alternativeName>
        <fullName evidence="6">N6-L-threonylcarbamoyladenine synthase</fullName>
        <shortName evidence="6">t(6)A synthase</shortName>
    </alternativeName>
    <alternativeName>
        <fullName evidence="6">t(6)A37 threonylcarbamoyladenosine biosynthesis protein TsaD</fullName>
    </alternativeName>
    <alternativeName>
        <fullName evidence="6">tRNA threonylcarbamoyladenosine biosynthesis protein TsaD</fullName>
    </alternativeName>
</protein>
<feature type="binding site" evidence="6">
    <location>
        <position position="351"/>
    </location>
    <ligand>
        <name>Fe cation</name>
        <dbReference type="ChEBI" id="CHEBI:24875"/>
    </ligand>
</feature>
<organism evidence="8 9">
    <name type="scientific">Candidatus Giovannonibacteria bacterium RIFCSPHIGHO2_01_FULL_45_23</name>
    <dbReference type="NCBI Taxonomy" id="1798325"/>
    <lineage>
        <taxon>Bacteria</taxon>
        <taxon>Candidatus Giovannoniibacteriota</taxon>
    </lineage>
</organism>
<keyword evidence="2 6" id="KW-0819">tRNA processing</keyword>
<evidence type="ECO:0000256" key="4">
    <source>
        <dbReference type="ARBA" id="ARBA00023315"/>
    </source>
</evidence>
<dbReference type="PANTHER" id="PTHR11735">
    <property type="entry name" value="TRNA N6-ADENOSINE THREONYLCARBAMOYLTRANSFERASE"/>
    <property type="match status" value="1"/>
</dbReference>
<evidence type="ECO:0000313" key="8">
    <source>
        <dbReference type="EMBL" id="OGF63077.1"/>
    </source>
</evidence>
<dbReference type="Gene3D" id="3.30.420.40">
    <property type="match status" value="2"/>
</dbReference>
<comment type="caution">
    <text evidence="6">Lacks conserved residue(s) required for the propagation of feature annotation.</text>
</comment>
<name>A0A1F5VHX9_9BACT</name>
<reference evidence="8 9" key="1">
    <citation type="journal article" date="2016" name="Nat. Commun.">
        <title>Thousands of microbial genomes shed light on interconnected biogeochemical processes in an aquifer system.</title>
        <authorList>
            <person name="Anantharaman K."/>
            <person name="Brown C.T."/>
            <person name="Hug L.A."/>
            <person name="Sharon I."/>
            <person name="Castelle C.J."/>
            <person name="Probst A.J."/>
            <person name="Thomas B.C."/>
            <person name="Singh A."/>
            <person name="Wilkins M.J."/>
            <person name="Karaoz U."/>
            <person name="Brodie E.L."/>
            <person name="Williams K.H."/>
            <person name="Hubbard S.S."/>
            <person name="Banfield J.F."/>
        </authorList>
    </citation>
    <scope>NUCLEOTIDE SEQUENCE [LARGE SCALE GENOMIC DNA]</scope>
</reference>
<comment type="catalytic activity">
    <reaction evidence="5 6">
        <text>L-threonylcarbamoyladenylate + adenosine(37) in tRNA = N(6)-L-threonylcarbamoyladenosine(37) in tRNA + AMP + H(+)</text>
        <dbReference type="Rhea" id="RHEA:37059"/>
        <dbReference type="Rhea" id="RHEA-COMP:10162"/>
        <dbReference type="Rhea" id="RHEA-COMP:10163"/>
        <dbReference type="ChEBI" id="CHEBI:15378"/>
        <dbReference type="ChEBI" id="CHEBI:73682"/>
        <dbReference type="ChEBI" id="CHEBI:74411"/>
        <dbReference type="ChEBI" id="CHEBI:74418"/>
        <dbReference type="ChEBI" id="CHEBI:456215"/>
        <dbReference type="EC" id="2.3.1.234"/>
    </reaction>
</comment>
<dbReference type="PANTHER" id="PTHR11735:SF6">
    <property type="entry name" value="TRNA N6-ADENOSINE THREONYLCARBAMOYLTRANSFERASE, MITOCHONDRIAL"/>
    <property type="match status" value="1"/>
</dbReference>
<dbReference type="GO" id="GO:0005737">
    <property type="term" value="C:cytoplasm"/>
    <property type="evidence" value="ECO:0007669"/>
    <property type="project" value="UniProtKB-SubCell"/>
</dbReference>
<keyword evidence="6" id="KW-0963">Cytoplasm</keyword>
<keyword evidence="1 6" id="KW-0808">Transferase</keyword>
<dbReference type="InterPro" id="IPR043129">
    <property type="entry name" value="ATPase_NBD"/>
</dbReference>
<evidence type="ECO:0000259" key="7">
    <source>
        <dbReference type="Pfam" id="PF00814"/>
    </source>
</evidence>
<accession>A0A1F5VHX9</accession>
<dbReference type="EMBL" id="MFHD01000008">
    <property type="protein sequence ID" value="OGF63077.1"/>
    <property type="molecule type" value="Genomic_DNA"/>
</dbReference>
<evidence type="ECO:0000313" key="9">
    <source>
        <dbReference type="Proteomes" id="UP000179251"/>
    </source>
</evidence>
<feature type="binding site" evidence="6">
    <location>
        <position position="204"/>
    </location>
    <ligand>
        <name>substrate</name>
    </ligand>
</feature>
<dbReference type="HAMAP" id="MF_01445">
    <property type="entry name" value="TsaD"/>
    <property type="match status" value="1"/>
</dbReference>
<evidence type="ECO:0000256" key="2">
    <source>
        <dbReference type="ARBA" id="ARBA00022694"/>
    </source>
</evidence>
<evidence type="ECO:0000256" key="3">
    <source>
        <dbReference type="ARBA" id="ARBA00022723"/>
    </source>
</evidence>
<feature type="binding site" evidence="6">
    <location>
        <position position="139"/>
    </location>
    <ligand>
        <name>Fe cation</name>
        <dbReference type="ChEBI" id="CHEBI:24875"/>
    </ligand>
</feature>
<feature type="binding site" evidence="6">
    <location>
        <position position="135"/>
    </location>
    <ligand>
        <name>Fe cation</name>
        <dbReference type="ChEBI" id="CHEBI:24875"/>
    </ligand>
</feature>
<gene>
    <name evidence="6" type="primary">tsaD</name>
    <name evidence="8" type="ORF">A2834_02335</name>
</gene>
<dbReference type="NCBIfam" id="TIGR00329">
    <property type="entry name" value="gcp_kae1"/>
    <property type="match status" value="1"/>
</dbReference>
<feature type="binding site" evidence="6">
    <location>
        <begin position="158"/>
        <end position="162"/>
    </location>
    <ligand>
        <name>substrate</name>
    </ligand>
</feature>
<comment type="cofactor">
    <cofactor evidence="6">
        <name>Fe(2+)</name>
        <dbReference type="ChEBI" id="CHEBI:29033"/>
    </cofactor>
    <text evidence="6">Binds 1 Fe(2+) ion per subunit.</text>
</comment>
<feature type="binding site" evidence="6">
    <location>
        <position position="191"/>
    </location>
    <ligand>
        <name>substrate</name>
    </ligand>
</feature>
<comment type="similarity">
    <text evidence="6">Belongs to the KAE1 / TsaD family.</text>
</comment>
<sequence>MRILAIETSCDETAIAVLEARNTTRFAEAQARREHETRRVEFKILSNQVLSQIKIHKPFGGVVPNLAMREHKKNLPVILKRVLKEVRLPLGSRTSKFDAIAVTSGPGLEPALWEGINFAKDLAKKLDKPLIAVNHLEGHIYASWLGSEPPKFPLLALIVSGGHTELVLMKKHLDYKILGETRDDAAGEAFDKVARMLGLGYPGGPQIAHLAQFARKYAEQTQNNAENIQRLSASSQRKSAGKFDEIKFPRPMINSKDLNFSFSGLKTAVLYYLRDNPRADKATVAYEFQQAVIDVLVKKTADALREYRPKSFVVGGGVAANQALRSALSNLIAKSFPTISLHISTLWLCGDNAAMIAAAAYFKARVKKFANPRTLKADGGLKL</sequence>
<dbReference type="AlphaFoldDB" id="A0A1F5VHX9"/>
<keyword evidence="6" id="KW-0408">Iron</keyword>
<evidence type="ECO:0000256" key="5">
    <source>
        <dbReference type="ARBA" id="ARBA00048117"/>
    </source>
</evidence>
<dbReference type="CDD" id="cd24133">
    <property type="entry name" value="ASKHA_NBD_TsaD_bac"/>
    <property type="match status" value="1"/>
</dbReference>
<dbReference type="Pfam" id="PF00814">
    <property type="entry name" value="TsaD"/>
    <property type="match status" value="1"/>
</dbReference>
<dbReference type="Proteomes" id="UP000179251">
    <property type="component" value="Unassembled WGS sequence"/>
</dbReference>
<evidence type="ECO:0000256" key="6">
    <source>
        <dbReference type="HAMAP-Rule" id="MF_01445"/>
    </source>
</evidence>
<dbReference type="EC" id="2.3.1.234" evidence="6"/>
<dbReference type="InterPro" id="IPR017861">
    <property type="entry name" value="KAE1/TsaD"/>
</dbReference>